<reference evidence="1" key="2">
    <citation type="journal article" date="2015" name="Data Brief">
        <title>Shoot transcriptome of the giant reed, Arundo donax.</title>
        <authorList>
            <person name="Barrero R.A."/>
            <person name="Guerrero F.D."/>
            <person name="Moolhuijzen P."/>
            <person name="Goolsby J.A."/>
            <person name="Tidwell J."/>
            <person name="Bellgard S.E."/>
            <person name="Bellgard M.I."/>
        </authorList>
    </citation>
    <scope>NUCLEOTIDE SEQUENCE</scope>
    <source>
        <tissue evidence="1">Shoot tissue taken approximately 20 cm above the soil surface</tissue>
    </source>
</reference>
<sequence length="35" mass="4143">MDIILGCRNMQVLDKKTRQGTVSIFYIVYDQHENL</sequence>
<name>A0A0A9AWK1_ARUDO</name>
<reference evidence="1" key="1">
    <citation type="submission" date="2014-09" db="EMBL/GenBank/DDBJ databases">
        <authorList>
            <person name="Magalhaes I.L.F."/>
            <person name="Oliveira U."/>
            <person name="Santos F.R."/>
            <person name="Vidigal T.H.D.A."/>
            <person name="Brescovit A.D."/>
            <person name="Santos A.J."/>
        </authorList>
    </citation>
    <scope>NUCLEOTIDE SEQUENCE</scope>
    <source>
        <tissue evidence="1">Shoot tissue taken approximately 20 cm above the soil surface</tissue>
    </source>
</reference>
<evidence type="ECO:0000313" key="1">
    <source>
        <dbReference type="EMBL" id="JAD55506.1"/>
    </source>
</evidence>
<accession>A0A0A9AWK1</accession>
<dbReference type="AlphaFoldDB" id="A0A0A9AWK1"/>
<organism evidence="1">
    <name type="scientific">Arundo donax</name>
    <name type="common">Giant reed</name>
    <name type="synonym">Donax arundinaceus</name>
    <dbReference type="NCBI Taxonomy" id="35708"/>
    <lineage>
        <taxon>Eukaryota</taxon>
        <taxon>Viridiplantae</taxon>
        <taxon>Streptophyta</taxon>
        <taxon>Embryophyta</taxon>
        <taxon>Tracheophyta</taxon>
        <taxon>Spermatophyta</taxon>
        <taxon>Magnoliopsida</taxon>
        <taxon>Liliopsida</taxon>
        <taxon>Poales</taxon>
        <taxon>Poaceae</taxon>
        <taxon>PACMAD clade</taxon>
        <taxon>Arundinoideae</taxon>
        <taxon>Arundineae</taxon>
        <taxon>Arundo</taxon>
    </lineage>
</organism>
<protein>
    <submittedName>
        <fullName evidence="1">Uncharacterized protein</fullName>
    </submittedName>
</protein>
<dbReference type="EMBL" id="GBRH01242389">
    <property type="protein sequence ID" value="JAD55506.1"/>
    <property type="molecule type" value="Transcribed_RNA"/>
</dbReference>
<proteinExistence type="predicted"/>